<evidence type="ECO:0000313" key="3">
    <source>
        <dbReference type="Proteomes" id="UP000070620"/>
    </source>
</evidence>
<feature type="transmembrane region" description="Helical" evidence="1">
    <location>
        <begin position="46"/>
        <end position="68"/>
    </location>
</feature>
<evidence type="ECO:0000256" key="1">
    <source>
        <dbReference type="SAM" id="Phobius"/>
    </source>
</evidence>
<dbReference type="RefSeq" id="WP_067362319.1">
    <property type="nucleotide sequence ID" value="NZ_JBIUBN010000001.1"/>
</dbReference>
<sequence length="73" mass="7404">MGDDLHSSKSDEHSSEGVAGAVAGYLLAGIVAWGFLGWLAERFLALPTGLGVAAGMILGAAGAIYLIMKRLSA</sequence>
<organism evidence="2 3">
    <name type="scientific">Micromonospora rosaria</name>
    <dbReference type="NCBI Taxonomy" id="47874"/>
    <lineage>
        <taxon>Bacteria</taxon>
        <taxon>Bacillati</taxon>
        <taxon>Actinomycetota</taxon>
        <taxon>Actinomycetes</taxon>
        <taxon>Micromonosporales</taxon>
        <taxon>Micromonosporaceae</taxon>
        <taxon>Micromonospora</taxon>
    </lineage>
</organism>
<dbReference type="Proteomes" id="UP000070620">
    <property type="component" value="Unassembled WGS sequence"/>
</dbReference>
<protein>
    <submittedName>
        <fullName evidence="2">Uncharacterized protein</fullName>
    </submittedName>
</protein>
<proteinExistence type="predicted"/>
<keyword evidence="1" id="KW-1133">Transmembrane helix</keyword>
<feature type="transmembrane region" description="Helical" evidence="1">
    <location>
        <begin position="18"/>
        <end position="40"/>
    </location>
</feature>
<evidence type="ECO:0000313" key="2">
    <source>
        <dbReference type="EMBL" id="KXK62372.1"/>
    </source>
</evidence>
<keyword evidence="1" id="KW-0472">Membrane</keyword>
<reference evidence="2 3" key="1">
    <citation type="submission" date="2016-01" db="EMBL/GenBank/DDBJ databases">
        <title>Whole genome sequence and analysis of Micromonospora rosaria DSM 803, which can produce antibacterial substance rosamicin.</title>
        <authorList>
            <person name="Yang H."/>
            <person name="He X."/>
            <person name="Zhu D."/>
        </authorList>
    </citation>
    <scope>NUCLEOTIDE SEQUENCE [LARGE SCALE GENOMIC DNA]</scope>
    <source>
        <strain evidence="2 3">DSM 803</strain>
    </source>
</reference>
<dbReference type="AlphaFoldDB" id="A0A136PVD6"/>
<name>A0A136PVD6_9ACTN</name>
<keyword evidence="1" id="KW-0812">Transmembrane</keyword>
<dbReference type="EMBL" id="LRQV01000020">
    <property type="protein sequence ID" value="KXK62372.1"/>
    <property type="molecule type" value="Genomic_DNA"/>
</dbReference>
<accession>A0A136PVD6</accession>
<keyword evidence="3" id="KW-1185">Reference proteome</keyword>
<gene>
    <name evidence="2" type="ORF">AWW66_08535</name>
</gene>
<comment type="caution">
    <text evidence="2">The sequence shown here is derived from an EMBL/GenBank/DDBJ whole genome shotgun (WGS) entry which is preliminary data.</text>
</comment>